<name>A0A9P7J047_9AGAM</name>
<comment type="caution">
    <text evidence="2">The sequence shown here is derived from an EMBL/GenBank/DDBJ whole genome shotgun (WGS) entry which is preliminary data.</text>
</comment>
<dbReference type="OrthoDB" id="2682201at2759"/>
<evidence type="ECO:0000313" key="2">
    <source>
        <dbReference type="EMBL" id="KAG1798136.1"/>
    </source>
</evidence>
<sequence length="188" mass="21609">MLLFKLANSPFNVPISEDIFPLAYSANSAEHYNARMDESEFVDQLIALSLLEFQDDPFFVPVPVRDGVERDTTLDDLYVNYWVRQRNTDDLYTISRKADDWYADESRSSTNGKPEWRPRSEQYHTQPHVVNETRKGKAPTAGLARLRSAFGDKPSEVRTPEGLSSLNKARQRNVHQSQRLSSCNRIQS</sequence>
<dbReference type="RefSeq" id="XP_041162947.1">
    <property type="nucleotide sequence ID" value="XM_041299881.1"/>
</dbReference>
<dbReference type="EMBL" id="JABBWE010000014">
    <property type="protein sequence ID" value="KAG1798136.1"/>
    <property type="molecule type" value="Genomic_DNA"/>
</dbReference>
<reference evidence="2" key="1">
    <citation type="journal article" date="2020" name="New Phytol.">
        <title>Comparative genomics reveals dynamic genome evolution in host specialist ectomycorrhizal fungi.</title>
        <authorList>
            <person name="Lofgren L.A."/>
            <person name="Nguyen N.H."/>
            <person name="Vilgalys R."/>
            <person name="Ruytinx J."/>
            <person name="Liao H.L."/>
            <person name="Branco S."/>
            <person name="Kuo A."/>
            <person name="LaButti K."/>
            <person name="Lipzen A."/>
            <person name="Andreopoulos W."/>
            <person name="Pangilinan J."/>
            <person name="Riley R."/>
            <person name="Hundley H."/>
            <person name="Na H."/>
            <person name="Barry K."/>
            <person name="Grigoriev I.V."/>
            <person name="Stajich J.E."/>
            <person name="Kennedy P.G."/>
        </authorList>
    </citation>
    <scope>NUCLEOTIDE SEQUENCE</scope>
    <source>
        <strain evidence="2">S12</strain>
    </source>
</reference>
<organism evidence="2 3">
    <name type="scientific">Suillus plorans</name>
    <dbReference type="NCBI Taxonomy" id="116603"/>
    <lineage>
        <taxon>Eukaryota</taxon>
        <taxon>Fungi</taxon>
        <taxon>Dikarya</taxon>
        <taxon>Basidiomycota</taxon>
        <taxon>Agaricomycotina</taxon>
        <taxon>Agaricomycetes</taxon>
        <taxon>Agaricomycetidae</taxon>
        <taxon>Boletales</taxon>
        <taxon>Suillineae</taxon>
        <taxon>Suillaceae</taxon>
        <taxon>Suillus</taxon>
    </lineage>
</organism>
<dbReference type="GeneID" id="64593645"/>
<feature type="region of interest" description="Disordered" evidence="1">
    <location>
        <begin position="104"/>
        <end position="188"/>
    </location>
</feature>
<dbReference type="Proteomes" id="UP000719766">
    <property type="component" value="Unassembled WGS sequence"/>
</dbReference>
<proteinExistence type="predicted"/>
<keyword evidence="3" id="KW-1185">Reference proteome</keyword>
<feature type="compositionally biased region" description="Polar residues" evidence="1">
    <location>
        <begin position="162"/>
        <end position="188"/>
    </location>
</feature>
<dbReference type="AlphaFoldDB" id="A0A9P7J047"/>
<accession>A0A9P7J047</accession>
<protein>
    <submittedName>
        <fullName evidence="2">Uncharacterized protein</fullName>
    </submittedName>
</protein>
<gene>
    <name evidence="2" type="ORF">HD556DRAFT_1306181</name>
</gene>
<evidence type="ECO:0000313" key="3">
    <source>
        <dbReference type="Proteomes" id="UP000719766"/>
    </source>
</evidence>
<evidence type="ECO:0000256" key="1">
    <source>
        <dbReference type="SAM" id="MobiDB-lite"/>
    </source>
</evidence>